<dbReference type="Pfam" id="PF06221">
    <property type="entry name" value="zf-C2HC5"/>
    <property type="match status" value="1"/>
</dbReference>
<keyword evidence="3" id="KW-0732">Signal</keyword>
<evidence type="ECO:0000259" key="4">
    <source>
        <dbReference type="PROSITE" id="PS50958"/>
    </source>
</evidence>
<dbReference type="EMBL" id="JARAKH010000027">
    <property type="protein sequence ID" value="KAK8389616.1"/>
    <property type="molecule type" value="Genomic_DNA"/>
</dbReference>
<organism evidence="5 6">
    <name type="scientific">Scylla paramamosain</name>
    <name type="common">Mud crab</name>
    <dbReference type="NCBI Taxonomy" id="85552"/>
    <lineage>
        <taxon>Eukaryota</taxon>
        <taxon>Metazoa</taxon>
        <taxon>Ecdysozoa</taxon>
        <taxon>Arthropoda</taxon>
        <taxon>Crustacea</taxon>
        <taxon>Multicrustacea</taxon>
        <taxon>Malacostraca</taxon>
        <taxon>Eumalacostraca</taxon>
        <taxon>Eucarida</taxon>
        <taxon>Decapoda</taxon>
        <taxon>Pleocyemata</taxon>
        <taxon>Brachyura</taxon>
        <taxon>Eubrachyura</taxon>
        <taxon>Portunoidea</taxon>
        <taxon>Portunidae</taxon>
        <taxon>Portuninae</taxon>
        <taxon>Scylla</taxon>
    </lineage>
</organism>
<feature type="domain" description="SMB" evidence="4">
    <location>
        <begin position="33"/>
        <end position="76"/>
    </location>
</feature>
<gene>
    <name evidence="5" type="ORF">O3P69_008958</name>
</gene>
<evidence type="ECO:0000313" key="6">
    <source>
        <dbReference type="Proteomes" id="UP001487740"/>
    </source>
</evidence>
<dbReference type="CDD" id="cd06554">
    <property type="entry name" value="ASCH_ASC-1_like"/>
    <property type="match status" value="1"/>
</dbReference>
<feature type="compositionally biased region" description="Basic and acidic residues" evidence="2">
    <location>
        <begin position="857"/>
        <end position="877"/>
    </location>
</feature>
<sequence>MLCRSVLVAAAMAALCLGMDVLQPHRQEPVCPSQHSCSSRGTSNASSHLECSCDASCRKHGDCCRDSEQYNLDEQRRNVNEYVCVADTLAEKHVYVKAKCAEDWDNAKVQALCMRGNTIQDTIYDVPVTTWPNHSYANTYCAVCNGEDPRYLSTWDVYMVCDAVPVLPAYSNDEAVHYEDNGTLTDHLPLTNSDDYDIMYNERRWGVIPRGSRDVSAFTPCRTHFVVPLSERRYITECLPTVKTCSDAEADQHDRSLCESYTAAVYHEDLIFRNQHCASCNGYKQFTCVQPDAPAAFPPAHPALTMLLNLENTLMMSFSICGLGEVGDHNNECRQIICPRPDEEFRYGKCVSVQGEATLNNSELLCPLHHSCFMPDFSDARGCSCDATCRLYGDCCRDSQYYDEAEQTKNVNKYECVDSYNIYDGYNGKSVYMRAKCLDKWNNTEVQALCLMGNTQTGDSKQFPVTSTTTAITYVNHYCALCNDEDTASLRMWYAQIECPSLPTEEDMPDNDYTIGFHEGEWGIITPSLGPSSFEPCFFKFVIPEDIRNYTTSCLPAVKTCNDSGADHRDQILCQSYAAAVYDGYVRFRNQHCASCNGYKEYSCVQALIGFGPPPALFAMVLDFSDTCGRVGFHCRCSSGEVWDTRSEKCRESCWIKVFASTLNIRSITFMKSIRDDCLRVLLSEAKPTRQMLCTITHPYARQHSPGGGWSCDATCRLYGDCCRDSQYYDEAEQTKNANEYGCVGGDLYDGLSVYMRGKGISNKWWRSDWAAVMGSTEQWACEELERLGLCDPQVIIRYLQPIEDPAEVREYLTSMLDSSEPSHTRFIEEFLRRQQEAKASKDLRFYRKPDLEIDSIKVTDKKKQKAPKESNGRGQRESSNGVASAPLSSTPFSNTSSSNSSSGKKKTKFVNLYSEDGANKDVVLLSGRHRCECQASRHRLVGNCLHCGRVVCQQEGSGPCQFCGNLVVTREERELLNRGSKKSEALQRRLLSEKNAMVKELPPPEEQTDALQKAVDHKNRLLEFDQTSERRTRVLDDESDYFSLDSRWLAEGDREKLRQREEELRAKRFSRGGQTVTIDLVSRRVVEDEWTTAIYNPDDPLVKEVLEGRTSDIFSAPDREESGPKVEVSRPIYQDTGLTTTSMHKAGRKFGGPLRVQDRELQEMRDEGMCLSMHQPWASLLVAGIKIHEGRTWYSAHRGRLWIAAAAKIPQLEEIRQLEDRYRVLLGKENITFPQHYPPGCLLGCVDVVDVLPQEEYRERFPEGESESPYVFVCQNPQEMVIKFPIKGQHKIFKLESKIHQTAKKALRHN</sequence>
<dbReference type="InterPro" id="IPR039128">
    <property type="entry name" value="TRIP4-like"/>
</dbReference>
<dbReference type="GO" id="GO:0180022">
    <property type="term" value="C:RQC-trigger complex"/>
    <property type="evidence" value="ECO:0007669"/>
    <property type="project" value="InterPro"/>
</dbReference>
<evidence type="ECO:0000256" key="2">
    <source>
        <dbReference type="SAM" id="MobiDB-lite"/>
    </source>
</evidence>
<feature type="signal peptide" evidence="3">
    <location>
        <begin position="1"/>
        <end position="18"/>
    </location>
</feature>
<dbReference type="GO" id="GO:0005634">
    <property type="term" value="C:nucleus"/>
    <property type="evidence" value="ECO:0007669"/>
    <property type="project" value="InterPro"/>
</dbReference>
<feature type="chain" id="PRO_5043788390" description="SMB domain-containing protein" evidence="3">
    <location>
        <begin position="19"/>
        <end position="1311"/>
    </location>
</feature>
<dbReference type="InterPro" id="IPR036024">
    <property type="entry name" value="Somatomedin_B-like_dom_sf"/>
</dbReference>
<feature type="compositionally biased region" description="Low complexity" evidence="2">
    <location>
        <begin position="889"/>
        <end position="903"/>
    </location>
</feature>
<dbReference type="PANTHER" id="PTHR12963:SF4">
    <property type="entry name" value="ACTIVATING SIGNAL COINTEGRATOR 1"/>
    <property type="match status" value="1"/>
</dbReference>
<dbReference type="InterPro" id="IPR009349">
    <property type="entry name" value="TRIP4/RQT4_C2HC5_Znf"/>
</dbReference>
<dbReference type="Gene3D" id="4.10.410.20">
    <property type="match status" value="1"/>
</dbReference>
<dbReference type="Pfam" id="PF23135">
    <property type="entry name" value="TRI4_N"/>
    <property type="match status" value="1"/>
</dbReference>
<evidence type="ECO:0000256" key="3">
    <source>
        <dbReference type="SAM" id="SignalP"/>
    </source>
</evidence>
<dbReference type="GO" id="GO:0072344">
    <property type="term" value="P:rescue of stalled ribosome"/>
    <property type="evidence" value="ECO:0007669"/>
    <property type="project" value="InterPro"/>
</dbReference>
<evidence type="ECO:0000256" key="1">
    <source>
        <dbReference type="ARBA" id="ARBA00023157"/>
    </source>
</evidence>
<dbReference type="FunFam" id="2.30.130.30:FF:000006">
    <property type="entry name" value="Putative_zinc_finger_motif_-_C2HC5-type /ASCH_domain_containing_protein_-_putative"/>
    <property type="match status" value="1"/>
</dbReference>
<comment type="caution">
    <text evidence="5">The sequence shown here is derived from an EMBL/GenBank/DDBJ whole genome shotgun (WGS) entry which is preliminary data.</text>
</comment>
<name>A0AAW0TSH7_SCYPA</name>
<feature type="domain" description="SMB" evidence="4">
    <location>
        <begin position="362"/>
        <end position="408"/>
    </location>
</feature>
<dbReference type="InterPro" id="IPR056993">
    <property type="entry name" value="TRIP4_3rd_dom"/>
</dbReference>
<reference evidence="5 6" key="1">
    <citation type="submission" date="2023-03" db="EMBL/GenBank/DDBJ databases">
        <title>High-quality genome of Scylla paramamosain provides insights in environmental adaptation.</title>
        <authorList>
            <person name="Zhang L."/>
        </authorList>
    </citation>
    <scope>NUCLEOTIDE SEQUENCE [LARGE SCALE GENOMIC DNA]</scope>
    <source>
        <strain evidence="5">LZ_2023a</strain>
        <tissue evidence="5">Muscle</tissue>
    </source>
</reference>
<dbReference type="InterPro" id="IPR001212">
    <property type="entry name" value="Somatomedin_B_dom"/>
</dbReference>
<dbReference type="InterPro" id="IPR056994">
    <property type="entry name" value="TRI4_N"/>
</dbReference>
<feature type="region of interest" description="Disordered" evidence="2">
    <location>
        <begin position="857"/>
        <end position="907"/>
    </location>
</feature>
<dbReference type="SUPFAM" id="SSF88697">
    <property type="entry name" value="PUA domain-like"/>
    <property type="match status" value="1"/>
</dbReference>
<dbReference type="PROSITE" id="PS50958">
    <property type="entry name" value="SMB_2"/>
    <property type="match status" value="2"/>
</dbReference>
<keyword evidence="6" id="KW-1185">Reference proteome</keyword>
<keyword evidence="1" id="KW-1015">Disulfide bond</keyword>
<dbReference type="SUPFAM" id="SSF90188">
    <property type="entry name" value="Somatomedin B domain"/>
    <property type="match status" value="1"/>
</dbReference>
<dbReference type="Pfam" id="PF04266">
    <property type="entry name" value="ASCH"/>
    <property type="match status" value="1"/>
</dbReference>
<accession>A0AAW0TSH7</accession>
<proteinExistence type="predicted"/>
<dbReference type="Proteomes" id="UP001487740">
    <property type="component" value="Unassembled WGS sequence"/>
</dbReference>
<dbReference type="InterPro" id="IPR007374">
    <property type="entry name" value="ASCH_domain"/>
</dbReference>
<dbReference type="InterPro" id="IPR015947">
    <property type="entry name" value="PUA-like_sf"/>
</dbReference>
<protein>
    <recommendedName>
        <fullName evidence="4">SMB domain-containing protein</fullName>
    </recommendedName>
</protein>
<dbReference type="PANTHER" id="PTHR12963">
    <property type="entry name" value="THYROID RECEPTOR INTERACTING PROTEIN RELATED"/>
    <property type="match status" value="1"/>
</dbReference>
<evidence type="ECO:0000313" key="5">
    <source>
        <dbReference type="EMBL" id="KAK8389616.1"/>
    </source>
</evidence>
<dbReference type="Pfam" id="PF23134">
    <property type="entry name" value="TRIP4_3rd"/>
    <property type="match status" value="1"/>
</dbReference>
<dbReference type="Gene3D" id="2.30.130.30">
    <property type="entry name" value="Hypothetical protein"/>
    <property type="match status" value="1"/>
</dbReference>
<dbReference type="GO" id="GO:0008270">
    <property type="term" value="F:zinc ion binding"/>
    <property type="evidence" value="ECO:0007669"/>
    <property type="project" value="InterPro"/>
</dbReference>